<name>A0A8C2XQ50_CYCLU</name>
<evidence type="ECO:0000313" key="2">
    <source>
        <dbReference type="Proteomes" id="UP000694565"/>
    </source>
</evidence>
<dbReference type="PANTHER" id="PTHR10292">
    <property type="entry name" value="CLATHRIN HEAVY CHAIN RELATED"/>
    <property type="match status" value="1"/>
</dbReference>
<protein>
    <submittedName>
        <fullName evidence="1">Uncharacterized protein</fullName>
    </submittedName>
</protein>
<dbReference type="AlphaFoldDB" id="A0A8C2XQ50"/>
<dbReference type="Proteomes" id="UP000694565">
    <property type="component" value="Unplaced"/>
</dbReference>
<dbReference type="InterPro" id="IPR016024">
    <property type="entry name" value="ARM-type_fold"/>
</dbReference>
<keyword evidence="2" id="KW-1185">Reference proteome</keyword>
<dbReference type="SUPFAM" id="SSF48371">
    <property type="entry name" value="ARM repeat"/>
    <property type="match status" value="1"/>
</dbReference>
<reference evidence="1" key="1">
    <citation type="submission" date="2025-08" db="UniProtKB">
        <authorList>
            <consortium name="Ensembl"/>
        </authorList>
    </citation>
    <scope>IDENTIFICATION</scope>
</reference>
<dbReference type="GeneTree" id="ENSGT00950000183166"/>
<proteinExistence type="predicted"/>
<dbReference type="PANTHER" id="PTHR10292:SF11">
    <property type="entry name" value="CLATHRIN HEAVY CHAIN LINKER DOMAIN-CONTAINING PROTEIN 1"/>
    <property type="match status" value="1"/>
</dbReference>
<evidence type="ECO:0000313" key="1">
    <source>
        <dbReference type="Ensembl" id="ENSCLMP00005021686.1"/>
    </source>
</evidence>
<dbReference type="Gene3D" id="1.25.40.30">
    <property type="match status" value="1"/>
</dbReference>
<sequence length="419" mass="46261">MSEPRNSTCSSSKTEERCSTPDILISESDERFFRSLDEFIEQEKRCLRCPEKGPDDLRYTVYRHVFNKVFKLKGFNIKGFYVKGFNVKDPEALDRHLKHLESQRAALLDRKSHCAAFTNKVLIGLSELCRFSEASFSARYRFIELFDSAQYEEAAFVAARSPRGVLRNLDTMEMFKGVTGPPGSLPPLFLFLQALLVTLPDGDELPAALSLQLVHSSLQQGATQLITHAVNNNKLTFSEGLGDILTEHAQKNPGVADLCLALATTVYMACRLDRKTALSLCRRGFIHSAAEFMNHCQDLSAGLCVCVCVLSLLQLLTTPQQGQAAILSVGVACYTLWILNLSCVSVSLCVSVPSGVLEEVILQDSSSSVDVWTVVASLCSELNRADLSRAIRSVLLDQSGTRILSPDPEGARLMDHVFL</sequence>
<organism evidence="1 2">
    <name type="scientific">Cyclopterus lumpus</name>
    <name type="common">Lumpsucker</name>
    <dbReference type="NCBI Taxonomy" id="8103"/>
    <lineage>
        <taxon>Eukaryota</taxon>
        <taxon>Metazoa</taxon>
        <taxon>Chordata</taxon>
        <taxon>Craniata</taxon>
        <taxon>Vertebrata</taxon>
        <taxon>Euteleostomi</taxon>
        <taxon>Actinopterygii</taxon>
        <taxon>Neopterygii</taxon>
        <taxon>Teleostei</taxon>
        <taxon>Neoteleostei</taxon>
        <taxon>Acanthomorphata</taxon>
        <taxon>Eupercaria</taxon>
        <taxon>Perciformes</taxon>
        <taxon>Cottioidei</taxon>
        <taxon>Cottales</taxon>
        <taxon>Cyclopteridae</taxon>
        <taxon>Cyclopterus</taxon>
    </lineage>
</organism>
<dbReference type="Ensembl" id="ENSCLMT00005022751.1">
    <property type="protein sequence ID" value="ENSCLMP00005021686.1"/>
    <property type="gene ID" value="ENSCLMG00005010791.1"/>
</dbReference>
<dbReference type="Pfam" id="PF13838">
    <property type="entry name" value="Clathrin_H_link"/>
    <property type="match status" value="1"/>
</dbReference>
<dbReference type="InterPro" id="IPR012331">
    <property type="entry name" value="Clathrin_H-chain_linker"/>
</dbReference>
<accession>A0A8C2XQ50</accession>
<reference evidence="1" key="2">
    <citation type="submission" date="2025-09" db="UniProtKB">
        <authorList>
            <consortium name="Ensembl"/>
        </authorList>
    </citation>
    <scope>IDENTIFICATION</scope>
</reference>